<dbReference type="EnsemblPlants" id="KEH35202">
    <property type="protein sequence ID" value="KEH35202"/>
    <property type="gene ID" value="MTR_3g081610"/>
</dbReference>
<protein>
    <submittedName>
        <fullName evidence="2">Transmembrane protein, putative</fullName>
    </submittedName>
</protein>
<reference evidence="2 4" key="2">
    <citation type="journal article" date="2014" name="BMC Genomics">
        <title>An improved genome release (version Mt4.0) for the model legume Medicago truncatula.</title>
        <authorList>
            <person name="Tang H."/>
            <person name="Krishnakumar V."/>
            <person name="Bidwell S."/>
            <person name="Rosen B."/>
            <person name="Chan A."/>
            <person name="Zhou S."/>
            <person name="Gentzbittel L."/>
            <person name="Childs K.L."/>
            <person name="Yandell M."/>
            <person name="Gundlach H."/>
            <person name="Mayer K.F."/>
            <person name="Schwartz D.C."/>
            <person name="Town C.D."/>
        </authorList>
    </citation>
    <scope>GENOME REANNOTATION</scope>
    <source>
        <strain evidence="2">A17</strain>
        <strain evidence="3 4">cv. Jemalong A17</strain>
    </source>
</reference>
<dbReference type="Gene3D" id="2.40.50.140">
    <property type="entry name" value="Nucleic acid-binding proteins"/>
    <property type="match status" value="1"/>
</dbReference>
<proteinExistence type="predicted"/>
<accession>A0A072V062</accession>
<dbReference type="InterPro" id="IPR012340">
    <property type="entry name" value="NA-bd_OB-fold"/>
</dbReference>
<feature type="transmembrane region" description="Helical" evidence="1">
    <location>
        <begin position="197"/>
        <end position="218"/>
    </location>
</feature>
<keyword evidence="4" id="KW-1185">Reference proteome</keyword>
<reference evidence="3" key="3">
    <citation type="submission" date="2015-04" db="UniProtKB">
        <authorList>
            <consortium name="EnsemblPlants"/>
        </authorList>
    </citation>
    <scope>IDENTIFICATION</scope>
    <source>
        <strain evidence="3">cv. Jemalong A17</strain>
    </source>
</reference>
<evidence type="ECO:0000313" key="2">
    <source>
        <dbReference type="EMBL" id="KEH35202.1"/>
    </source>
</evidence>
<dbReference type="EMBL" id="CM001219">
    <property type="protein sequence ID" value="KEH35202.1"/>
    <property type="molecule type" value="Genomic_DNA"/>
</dbReference>
<keyword evidence="1" id="KW-0472">Membrane</keyword>
<name>A0A072V062_MEDTR</name>
<evidence type="ECO:0000313" key="4">
    <source>
        <dbReference type="Proteomes" id="UP000002051"/>
    </source>
</evidence>
<keyword evidence="1 2" id="KW-0812">Transmembrane</keyword>
<reference evidence="2 4" key="1">
    <citation type="journal article" date="2011" name="Nature">
        <title>The Medicago genome provides insight into the evolution of rhizobial symbioses.</title>
        <authorList>
            <person name="Young N.D."/>
            <person name="Debelle F."/>
            <person name="Oldroyd G.E."/>
            <person name="Geurts R."/>
            <person name="Cannon S.B."/>
            <person name="Udvardi M.K."/>
            <person name="Benedito V.A."/>
            <person name="Mayer K.F."/>
            <person name="Gouzy J."/>
            <person name="Schoof H."/>
            <person name="Van de Peer Y."/>
            <person name="Proost S."/>
            <person name="Cook D.R."/>
            <person name="Meyers B.C."/>
            <person name="Spannagl M."/>
            <person name="Cheung F."/>
            <person name="De Mita S."/>
            <person name="Krishnakumar V."/>
            <person name="Gundlach H."/>
            <person name="Zhou S."/>
            <person name="Mudge J."/>
            <person name="Bharti A.K."/>
            <person name="Murray J.D."/>
            <person name="Naoumkina M.A."/>
            <person name="Rosen B."/>
            <person name="Silverstein K.A."/>
            <person name="Tang H."/>
            <person name="Rombauts S."/>
            <person name="Zhao P.X."/>
            <person name="Zhou P."/>
            <person name="Barbe V."/>
            <person name="Bardou P."/>
            <person name="Bechner M."/>
            <person name="Bellec A."/>
            <person name="Berger A."/>
            <person name="Berges H."/>
            <person name="Bidwell S."/>
            <person name="Bisseling T."/>
            <person name="Choisne N."/>
            <person name="Couloux A."/>
            <person name="Denny R."/>
            <person name="Deshpande S."/>
            <person name="Dai X."/>
            <person name="Doyle J.J."/>
            <person name="Dudez A.M."/>
            <person name="Farmer A.D."/>
            <person name="Fouteau S."/>
            <person name="Franken C."/>
            <person name="Gibelin C."/>
            <person name="Gish J."/>
            <person name="Goldstein S."/>
            <person name="Gonzalez A.J."/>
            <person name="Green P.J."/>
            <person name="Hallab A."/>
            <person name="Hartog M."/>
            <person name="Hua A."/>
            <person name="Humphray S.J."/>
            <person name="Jeong D.H."/>
            <person name="Jing Y."/>
            <person name="Jocker A."/>
            <person name="Kenton S.M."/>
            <person name="Kim D.J."/>
            <person name="Klee K."/>
            <person name="Lai H."/>
            <person name="Lang C."/>
            <person name="Lin S."/>
            <person name="Macmil S.L."/>
            <person name="Magdelenat G."/>
            <person name="Matthews L."/>
            <person name="McCorrison J."/>
            <person name="Monaghan E.L."/>
            <person name="Mun J.H."/>
            <person name="Najar F.Z."/>
            <person name="Nicholson C."/>
            <person name="Noirot C."/>
            <person name="O'Bleness M."/>
            <person name="Paule C.R."/>
            <person name="Poulain J."/>
            <person name="Prion F."/>
            <person name="Qin B."/>
            <person name="Qu C."/>
            <person name="Retzel E.F."/>
            <person name="Riddle C."/>
            <person name="Sallet E."/>
            <person name="Samain S."/>
            <person name="Samson N."/>
            <person name="Sanders I."/>
            <person name="Saurat O."/>
            <person name="Scarpelli C."/>
            <person name="Schiex T."/>
            <person name="Segurens B."/>
            <person name="Severin A.J."/>
            <person name="Sherrier D.J."/>
            <person name="Shi R."/>
            <person name="Sims S."/>
            <person name="Singer S.R."/>
            <person name="Sinharoy S."/>
            <person name="Sterck L."/>
            <person name="Viollet A."/>
            <person name="Wang B.B."/>
            <person name="Wang K."/>
            <person name="Wang M."/>
            <person name="Wang X."/>
            <person name="Warfsmann J."/>
            <person name="Weissenbach J."/>
            <person name="White D.D."/>
            <person name="White J.D."/>
            <person name="Wiley G.B."/>
            <person name="Wincker P."/>
            <person name="Xing Y."/>
            <person name="Yang L."/>
            <person name="Yao Z."/>
            <person name="Ying F."/>
            <person name="Zhai J."/>
            <person name="Zhou L."/>
            <person name="Zuber A."/>
            <person name="Denarie J."/>
            <person name="Dixon R.A."/>
            <person name="May G.D."/>
            <person name="Schwartz D.C."/>
            <person name="Rogers J."/>
            <person name="Quetier F."/>
            <person name="Town C.D."/>
            <person name="Roe B.A."/>
        </authorList>
    </citation>
    <scope>NUCLEOTIDE SEQUENCE [LARGE SCALE GENOMIC DNA]</scope>
    <source>
        <strain evidence="2">A17</strain>
        <strain evidence="3 4">cv. Jemalong A17</strain>
    </source>
</reference>
<dbReference type="AlphaFoldDB" id="A0A072V062"/>
<keyword evidence="1" id="KW-1133">Transmembrane helix</keyword>
<evidence type="ECO:0000313" key="3">
    <source>
        <dbReference type="EnsemblPlants" id="KEH35202"/>
    </source>
</evidence>
<sequence length="221" mass="24861">MTVITGLTYSVAVDGVNLSSVPKLQSRARASVEDDFLRMYPKRTLSQLNSSNEDGLFIVCATIDGEDWWYPACKCHRSVTPDSGAYYCKDCVKHVFHMVPRLICIPCSTLVSVSKAENAGFYPTHFNKLKGRKMLFKVERCTSVSFMSDGSFRVKRVCEEASVLEQFNPVDVEVESTPFKDPSKSPISDTRGVDRVIFVYAIFTYLGIFLSIFLSCVYNSF</sequence>
<dbReference type="HOGENOM" id="CLU_1252288_0_0_1"/>
<organism evidence="2 4">
    <name type="scientific">Medicago truncatula</name>
    <name type="common">Barrel medic</name>
    <name type="synonym">Medicago tribuloides</name>
    <dbReference type="NCBI Taxonomy" id="3880"/>
    <lineage>
        <taxon>Eukaryota</taxon>
        <taxon>Viridiplantae</taxon>
        <taxon>Streptophyta</taxon>
        <taxon>Embryophyta</taxon>
        <taxon>Tracheophyta</taxon>
        <taxon>Spermatophyta</taxon>
        <taxon>Magnoliopsida</taxon>
        <taxon>eudicotyledons</taxon>
        <taxon>Gunneridae</taxon>
        <taxon>Pentapetalae</taxon>
        <taxon>rosids</taxon>
        <taxon>fabids</taxon>
        <taxon>Fabales</taxon>
        <taxon>Fabaceae</taxon>
        <taxon>Papilionoideae</taxon>
        <taxon>50 kb inversion clade</taxon>
        <taxon>NPAAA clade</taxon>
        <taxon>Hologalegina</taxon>
        <taxon>IRL clade</taxon>
        <taxon>Trifolieae</taxon>
        <taxon>Medicago</taxon>
    </lineage>
</organism>
<evidence type="ECO:0000256" key="1">
    <source>
        <dbReference type="SAM" id="Phobius"/>
    </source>
</evidence>
<gene>
    <name evidence="2" type="ordered locus">MTR_3g081610</name>
</gene>
<dbReference type="Proteomes" id="UP000002051">
    <property type="component" value="Chromosome 3"/>
</dbReference>
<dbReference type="SUPFAM" id="SSF50249">
    <property type="entry name" value="Nucleic acid-binding proteins"/>
    <property type="match status" value="1"/>
</dbReference>